<comment type="caution">
    <text evidence="4">The sequence shown here is derived from an EMBL/GenBank/DDBJ whole genome shotgun (WGS) entry which is preliminary data.</text>
</comment>
<evidence type="ECO:0000259" key="3">
    <source>
        <dbReference type="Pfam" id="PF00496"/>
    </source>
</evidence>
<evidence type="ECO:0000313" key="4">
    <source>
        <dbReference type="EMBL" id="MEA5455619.1"/>
    </source>
</evidence>
<evidence type="ECO:0000256" key="1">
    <source>
        <dbReference type="ARBA" id="ARBA00022729"/>
    </source>
</evidence>
<dbReference type="Gene3D" id="3.40.190.10">
    <property type="entry name" value="Periplasmic binding protein-like II"/>
    <property type="match status" value="1"/>
</dbReference>
<gene>
    <name evidence="4" type="ORF">SPF06_12875</name>
</gene>
<evidence type="ECO:0000313" key="5">
    <source>
        <dbReference type="Proteomes" id="UP001304769"/>
    </source>
</evidence>
<dbReference type="PROSITE" id="PS51257">
    <property type="entry name" value="PROKAR_LIPOPROTEIN"/>
    <property type="match status" value="1"/>
</dbReference>
<keyword evidence="5" id="KW-1185">Reference proteome</keyword>
<organism evidence="4 5">
    <name type="scientific">Sinomonas terricola</name>
    <dbReference type="NCBI Taxonomy" id="3110330"/>
    <lineage>
        <taxon>Bacteria</taxon>
        <taxon>Bacillati</taxon>
        <taxon>Actinomycetota</taxon>
        <taxon>Actinomycetes</taxon>
        <taxon>Micrococcales</taxon>
        <taxon>Micrococcaceae</taxon>
        <taxon>Sinomonas</taxon>
    </lineage>
</organism>
<dbReference type="RefSeq" id="WP_323279477.1">
    <property type="nucleotide sequence ID" value="NZ_JAYGGQ010000009.1"/>
</dbReference>
<feature type="domain" description="Solute-binding protein family 5" evidence="3">
    <location>
        <begin position="77"/>
        <end position="408"/>
    </location>
</feature>
<dbReference type="InterPro" id="IPR030678">
    <property type="entry name" value="Peptide/Ni-bd"/>
</dbReference>
<dbReference type="PIRSF" id="PIRSF002741">
    <property type="entry name" value="MppA"/>
    <property type="match status" value="1"/>
</dbReference>
<protein>
    <submittedName>
        <fullName evidence="4">ABC transporter substrate-binding protein</fullName>
    </submittedName>
</protein>
<feature type="chain" id="PRO_5047259512" evidence="2">
    <location>
        <begin position="32"/>
        <end position="507"/>
    </location>
</feature>
<feature type="signal peptide" evidence="2">
    <location>
        <begin position="1"/>
        <end position="31"/>
    </location>
</feature>
<dbReference type="EMBL" id="JAYGGQ010000009">
    <property type="protein sequence ID" value="MEA5455619.1"/>
    <property type="molecule type" value="Genomic_DNA"/>
</dbReference>
<dbReference type="Pfam" id="PF00496">
    <property type="entry name" value="SBP_bac_5"/>
    <property type="match status" value="1"/>
</dbReference>
<name>A0ABU5T7G9_9MICC</name>
<evidence type="ECO:0000256" key="2">
    <source>
        <dbReference type="SAM" id="SignalP"/>
    </source>
</evidence>
<dbReference type="PANTHER" id="PTHR30290:SF38">
    <property type="entry name" value="D,D-DIPEPTIDE-BINDING PERIPLASMIC PROTEIN DDPA-RELATED"/>
    <property type="match status" value="1"/>
</dbReference>
<dbReference type="Proteomes" id="UP001304769">
    <property type="component" value="Unassembled WGS sequence"/>
</dbReference>
<sequence length="507" mass="54881">MRLKKTALCATVAAGLALAGCSGGASGSAQAQKNITLGNLLAPATFEARNFNWGNQSVYAQAVYDTLVKISSSGHDLQPSLATSWEYNADKTVLTMKLRDDVTFSDGTPFTADVAAQNLLRFRDGTSPQKPKVADMVDAKAQDKTTLVITLKQANPAFLLYLGQAAGLMESPAQFGKSDVQTKPVGSGPYTLNTSKTVVGTSYVFDKNPKYWDAKSVQYDTLTINVYADSTSELNALRGKQLTAAAINDPSIVSQVEAAGFKANGQNLNFAGLLLFDRSGKTNPALGNVKVRQAINYAIDADAMLKAVAQGRGVPTRQVFPESSAGYDASLNAVYKFDPAKAKQLLAEAGFANGLELTIPTSPGFPKSLWPLLQQQLGDVGIKTKFVDTGQNLIADLQSQKYGLSYFTLQRDANDWMLISNMIAPNGTWNTFKYQDPTVSALMEKIRTGSDTDKNAAVKELNKYIVDQAWFDPWYSQTNYFATDSKTTVDLNQGNAWPNLWDIKPKA</sequence>
<reference evidence="4 5" key="1">
    <citation type="submission" date="2023-12" db="EMBL/GenBank/DDBJ databases">
        <title>Sinomonas terricola sp. nov, isolated from litchi orchard soil in Guangdong, PR China.</title>
        <authorList>
            <person name="Jiaxin W."/>
            <person name="Yang Z."/>
            <person name="Honghui Z."/>
        </authorList>
    </citation>
    <scope>NUCLEOTIDE SEQUENCE [LARGE SCALE GENOMIC DNA]</scope>
    <source>
        <strain evidence="4 5">JGH33</strain>
    </source>
</reference>
<accession>A0ABU5T7G9</accession>
<dbReference type="Gene3D" id="3.10.105.10">
    <property type="entry name" value="Dipeptide-binding Protein, Domain 3"/>
    <property type="match status" value="1"/>
</dbReference>
<dbReference type="PANTHER" id="PTHR30290">
    <property type="entry name" value="PERIPLASMIC BINDING COMPONENT OF ABC TRANSPORTER"/>
    <property type="match status" value="1"/>
</dbReference>
<dbReference type="InterPro" id="IPR039424">
    <property type="entry name" value="SBP_5"/>
</dbReference>
<dbReference type="InterPro" id="IPR000914">
    <property type="entry name" value="SBP_5_dom"/>
</dbReference>
<proteinExistence type="predicted"/>
<dbReference type="SUPFAM" id="SSF53850">
    <property type="entry name" value="Periplasmic binding protein-like II"/>
    <property type="match status" value="1"/>
</dbReference>
<keyword evidence="1 2" id="KW-0732">Signal</keyword>